<dbReference type="Proteomes" id="UP000219688">
    <property type="component" value="Unassembled WGS sequence"/>
</dbReference>
<feature type="region of interest" description="Disordered" evidence="1">
    <location>
        <begin position="300"/>
        <end position="365"/>
    </location>
</feature>
<gene>
    <name evidence="3" type="ORF">SAMN05421879_1161</name>
</gene>
<evidence type="ECO:0000313" key="3">
    <source>
        <dbReference type="EMBL" id="SOC57764.1"/>
    </source>
</evidence>
<evidence type="ECO:0000313" key="4">
    <source>
        <dbReference type="Proteomes" id="UP000219688"/>
    </source>
</evidence>
<dbReference type="AlphaFoldDB" id="A0A285VUQ2"/>
<feature type="compositionally biased region" description="Basic and acidic residues" evidence="1">
    <location>
        <begin position="356"/>
        <end position="365"/>
    </location>
</feature>
<dbReference type="EMBL" id="OBQK01000016">
    <property type="protein sequence ID" value="SOC57764.1"/>
    <property type="molecule type" value="Genomic_DNA"/>
</dbReference>
<feature type="transmembrane region" description="Helical" evidence="2">
    <location>
        <begin position="189"/>
        <end position="209"/>
    </location>
</feature>
<evidence type="ECO:0000256" key="1">
    <source>
        <dbReference type="SAM" id="MobiDB-lite"/>
    </source>
</evidence>
<evidence type="ECO:0000256" key="2">
    <source>
        <dbReference type="SAM" id="Phobius"/>
    </source>
</evidence>
<keyword evidence="2" id="KW-0812">Transmembrane</keyword>
<keyword evidence="4" id="KW-1185">Reference proteome</keyword>
<keyword evidence="2" id="KW-1133">Transmembrane helix</keyword>
<name>A0A285VUQ2_9MICO</name>
<feature type="region of interest" description="Disordered" evidence="1">
    <location>
        <begin position="125"/>
        <end position="165"/>
    </location>
</feature>
<sequence length="387" mass="42136">MTRYYRRGHWRTARDGSRHWVSGHTVDRYGPLSWSPPTIPLGPVRTSFTEPYRWPNALPPVEWEEVPAEHNATCPVCGAAVWFYRNKQGGCAYFDVLGRPWTLHPCMAGMRNRWDRAASVEAKARYIDGRPRSQNGGEDPPTTSSTNAKSGSGPSPQGASLASRTSEPLGVPLDGVPFSVQRQSRSAAVLWWMGVVATAAWVLGIAFAGHTATGVREPQTFAYLVWFAILPLAITLRSIVWSFKAAQPPDRISPIAFTLALFAGPPVFAAATFCNVATLGIGIPLAGLLWSGYMKRLTRGRPSPEKEISPRGSPPPELPKAGSRSSTTAASPGLPPDAGGHTPAAQNEAHPTHLVRRSEEHENLTAEQARIREVLLAYLRRRIQGAD</sequence>
<proteinExistence type="predicted"/>
<keyword evidence="2" id="KW-0472">Membrane</keyword>
<feature type="transmembrane region" description="Helical" evidence="2">
    <location>
        <begin position="221"/>
        <end position="240"/>
    </location>
</feature>
<accession>A0A285VUQ2</accession>
<feature type="compositionally biased region" description="Polar residues" evidence="1">
    <location>
        <begin position="132"/>
        <end position="165"/>
    </location>
</feature>
<organism evidence="3 4">
    <name type="scientific">Ornithinimicrobium cerasi</name>
    <dbReference type="NCBI Taxonomy" id="2248773"/>
    <lineage>
        <taxon>Bacteria</taxon>
        <taxon>Bacillati</taxon>
        <taxon>Actinomycetota</taxon>
        <taxon>Actinomycetes</taxon>
        <taxon>Micrococcales</taxon>
        <taxon>Ornithinimicrobiaceae</taxon>
        <taxon>Ornithinimicrobium</taxon>
    </lineage>
</organism>
<reference evidence="4" key="1">
    <citation type="submission" date="2017-08" db="EMBL/GenBank/DDBJ databases">
        <authorList>
            <person name="Varghese N."/>
            <person name="Submissions S."/>
        </authorList>
    </citation>
    <scope>NUCLEOTIDE SEQUENCE [LARGE SCALE GENOMIC DNA]</scope>
    <source>
        <strain evidence="4">USBA17B2</strain>
    </source>
</reference>
<feature type="transmembrane region" description="Helical" evidence="2">
    <location>
        <begin position="276"/>
        <end position="293"/>
    </location>
</feature>
<protein>
    <submittedName>
        <fullName evidence="3">Uncharacterized protein</fullName>
    </submittedName>
</protein>